<keyword evidence="8" id="KW-1185">Reference proteome</keyword>
<dbReference type="InterPro" id="IPR036909">
    <property type="entry name" value="Cyt_c-like_dom_sf"/>
</dbReference>
<evidence type="ECO:0000256" key="5">
    <source>
        <dbReference type="SAM" id="SignalP"/>
    </source>
</evidence>
<evidence type="ECO:0000313" key="7">
    <source>
        <dbReference type="EMBL" id="GLQ18363.1"/>
    </source>
</evidence>
<sequence>MRVRIRLFGFLIGIAFSSVAVAEQLVPFGPTAFSLADPALNSSDLAKFNYGRGLFHHEWQVHRHANGSQSGLGPIFSANACAACHIRGGRGKTPEKGERPTAYVIAVGIPSALYGTLPDPIYGAQIQSNAVGTPTEAEVFVSYKATLDRLSDGTPVELRTPIFEIGAANYGQLHEHAELSGRLPQQIIGLGYLEQIGFETLSTFADPEDVNGDGISGRISLMENGEIGRFGWKATAPTVLHQTAKAASSDMGISTPLFPAYAGDCTQKQVECLEASLEQPQNKKTELDVNEARILALYSANIHVPPRRNAYDPEVRRGEGIFSAIGCASCHVPVFSESQEYRGAYTDMLLHEMGMGLSDPTYGETELAREWRTPPLWGIGYTEEVNGNQFYLHDGRARDLIEAIMWHGGEAERTKETFRSLSTNERNALIAFLNSL</sequence>
<accession>A0ABQ5USV9</accession>
<keyword evidence="2 4" id="KW-0479">Metal-binding</keyword>
<organism evidence="7 8">
    <name type="scientific">Maritalea porphyrae</name>
    <dbReference type="NCBI Taxonomy" id="880732"/>
    <lineage>
        <taxon>Bacteria</taxon>
        <taxon>Pseudomonadati</taxon>
        <taxon>Pseudomonadota</taxon>
        <taxon>Alphaproteobacteria</taxon>
        <taxon>Hyphomicrobiales</taxon>
        <taxon>Devosiaceae</taxon>
        <taxon>Maritalea</taxon>
    </lineage>
</organism>
<evidence type="ECO:0000256" key="4">
    <source>
        <dbReference type="PROSITE-ProRule" id="PRU00433"/>
    </source>
</evidence>
<dbReference type="InterPro" id="IPR051395">
    <property type="entry name" value="Cytochrome_c_Peroxidase/MauG"/>
</dbReference>
<evidence type="ECO:0000313" key="8">
    <source>
        <dbReference type="Proteomes" id="UP001161405"/>
    </source>
</evidence>
<reference evidence="7" key="2">
    <citation type="submission" date="2023-01" db="EMBL/GenBank/DDBJ databases">
        <title>Draft genome sequence of Maritalea porphyrae strain NBRC 107169.</title>
        <authorList>
            <person name="Sun Q."/>
            <person name="Mori K."/>
        </authorList>
    </citation>
    <scope>NUCLEOTIDE SEQUENCE</scope>
    <source>
        <strain evidence="7">NBRC 107169</strain>
    </source>
</reference>
<dbReference type="Pfam" id="PF06537">
    <property type="entry name" value="DHOR"/>
    <property type="match status" value="2"/>
</dbReference>
<dbReference type="SUPFAM" id="SSF46626">
    <property type="entry name" value="Cytochrome c"/>
    <property type="match status" value="1"/>
</dbReference>
<dbReference type="EMBL" id="BSNI01000002">
    <property type="protein sequence ID" value="GLQ18363.1"/>
    <property type="molecule type" value="Genomic_DNA"/>
</dbReference>
<proteinExistence type="predicted"/>
<name>A0ABQ5USV9_9HYPH</name>
<dbReference type="PANTHER" id="PTHR30600:SF4">
    <property type="entry name" value="CYTOCHROME C DOMAIN-CONTAINING PROTEIN"/>
    <property type="match status" value="1"/>
</dbReference>
<dbReference type="Proteomes" id="UP001161405">
    <property type="component" value="Unassembled WGS sequence"/>
</dbReference>
<feature type="domain" description="Cytochrome c" evidence="6">
    <location>
        <begin position="313"/>
        <end position="436"/>
    </location>
</feature>
<dbReference type="InterPro" id="IPR009056">
    <property type="entry name" value="Cyt_c-like_dom"/>
</dbReference>
<dbReference type="Gene3D" id="1.10.760.10">
    <property type="entry name" value="Cytochrome c-like domain"/>
    <property type="match status" value="1"/>
</dbReference>
<comment type="caution">
    <text evidence="7">The sequence shown here is derived from an EMBL/GenBank/DDBJ whole genome shotgun (WGS) entry which is preliminary data.</text>
</comment>
<evidence type="ECO:0000256" key="3">
    <source>
        <dbReference type="ARBA" id="ARBA00023004"/>
    </source>
</evidence>
<feature type="chain" id="PRO_5045080184" evidence="5">
    <location>
        <begin position="23"/>
        <end position="436"/>
    </location>
</feature>
<protein>
    <submittedName>
        <fullName evidence="7">Thiol oxidoreductase</fullName>
    </submittedName>
</protein>
<dbReference type="RefSeq" id="WP_284365252.1">
    <property type="nucleotide sequence ID" value="NZ_BSNI01000002.1"/>
</dbReference>
<keyword evidence="1 4" id="KW-0349">Heme</keyword>
<gene>
    <name evidence="7" type="ORF">GCM10007879_26120</name>
</gene>
<evidence type="ECO:0000259" key="6">
    <source>
        <dbReference type="PROSITE" id="PS51007"/>
    </source>
</evidence>
<dbReference type="InterPro" id="IPR010538">
    <property type="entry name" value="DHOR"/>
</dbReference>
<dbReference type="PANTHER" id="PTHR30600">
    <property type="entry name" value="CYTOCHROME C PEROXIDASE-RELATED"/>
    <property type="match status" value="1"/>
</dbReference>
<dbReference type="PROSITE" id="PS51007">
    <property type="entry name" value="CYTC"/>
    <property type="match status" value="1"/>
</dbReference>
<keyword evidence="5" id="KW-0732">Signal</keyword>
<evidence type="ECO:0000256" key="1">
    <source>
        <dbReference type="ARBA" id="ARBA00022617"/>
    </source>
</evidence>
<evidence type="ECO:0000256" key="2">
    <source>
        <dbReference type="ARBA" id="ARBA00022723"/>
    </source>
</evidence>
<feature type="signal peptide" evidence="5">
    <location>
        <begin position="1"/>
        <end position="22"/>
    </location>
</feature>
<keyword evidence="3 4" id="KW-0408">Iron</keyword>
<dbReference type="PIRSF" id="PIRSF028099">
    <property type="entry name" value="DUF1111"/>
    <property type="match status" value="1"/>
</dbReference>
<reference evidence="7" key="1">
    <citation type="journal article" date="2014" name="Int. J. Syst. Evol. Microbiol.">
        <title>Complete genome of a new Firmicutes species belonging to the dominant human colonic microbiota ('Ruminococcus bicirculans') reveals two chromosomes and a selective capacity to utilize plant glucans.</title>
        <authorList>
            <consortium name="NISC Comparative Sequencing Program"/>
            <person name="Wegmann U."/>
            <person name="Louis P."/>
            <person name="Goesmann A."/>
            <person name="Henrissat B."/>
            <person name="Duncan S.H."/>
            <person name="Flint H.J."/>
        </authorList>
    </citation>
    <scope>NUCLEOTIDE SEQUENCE</scope>
    <source>
        <strain evidence="7">NBRC 107169</strain>
    </source>
</reference>